<dbReference type="Gene3D" id="3.40.190.10">
    <property type="entry name" value="Periplasmic binding protein-like II"/>
    <property type="match status" value="2"/>
</dbReference>
<evidence type="ECO:0000313" key="4">
    <source>
        <dbReference type="Proteomes" id="UP000587524"/>
    </source>
</evidence>
<dbReference type="NCBIfam" id="TIGR02995">
    <property type="entry name" value="ectoine_ehuB"/>
    <property type="match status" value="1"/>
</dbReference>
<name>A0ABR6CF26_9HYPH</name>
<gene>
    <name evidence="3" type="ORF">HNQ97_005682</name>
</gene>
<sequence length="313" mass="33315">MSSQWLRHRTHKMEVGMSPNSLSRISRRVLISGCFLGAISLSIGTSLAQDDSLARIQAAGKVKIGFANINPYGYVGPDGKITGQSPELTKAFFADMGIADIEPVITDFGTLIGGLVAQRFDIVSTGMLIQPERCKIVAFGNPEYQMNRAFAVRAGNPKGLTSFVALAKNPAAKLGMLTGAGELHLAELVGIPKDRQVLFPDLSAAVAGLQADRVDAVVASTVTIRQALARANDAQLEFATLTEQPADETGKPVVGYGGMAFRKEDKALREAWNAWLAENLKTGRVAKIIEPFGFGAETLPPEGITADDACAEK</sequence>
<dbReference type="InterPro" id="IPR014337">
    <property type="entry name" value="Ectoine_EhuB"/>
</dbReference>
<dbReference type="PANTHER" id="PTHR35936:SF17">
    <property type="entry name" value="ARGININE-BINDING EXTRACELLULAR PROTEIN ARTP"/>
    <property type="match status" value="1"/>
</dbReference>
<evidence type="ECO:0000259" key="2">
    <source>
        <dbReference type="SMART" id="SM00062"/>
    </source>
</evidence>
<dbReference type="SMART" id="SM00062">
    <property type="entry name" value="PBPb"/>
    <property type="match status" value="1"/>
</dbReference>
<dbReference type="EMBL" id="JACJHZ010000037">
    <property type="protein sequence ID" value="MBA9023654.1"/>
    <property type="molecule type" value="Genomic_DNA"/>
</dbReference>
<keyword evidence="4" id="KW-1185">Reference proteome</keyword>
<dbReference type="PANTHER" id="PTHR35936">
    <property type="entry name" value="MEMBRANE-BOUND LYTIC MUREIN TRANSGLYCOSYLASE F"/>
    <property type="match status" value="1"/>
</dbReference>
<keyword evidence="1" id="KW-0732">Signal</keyword>
<evidence type="ECO:0000313" key="3">
    <source>
        <dbReference type="EMBL" id="MBA9023654.1"/>
    </source>
</evidence>
<organism evidence="3 4">
    <name type="scientific">Aminobacter ciceronei</name>
    <dbReference type="NCBI Taxonomy" id="150723"/>
    <lineage>
        <taxon>Bacteria</taxon>
        <taxon>Pseudomonadati</taxon>
        <taxon>Pseudomonadota</taxon>
        <taxon>Alphaproteobacteria</taxon>
        <taxon>Hyphomicrobiales</taxon>
        <taxon>Phyllobacteriaceae</taxon>
        <taxon>Aminobacter</taxon>
    </lineage>
</organism>
<dbReference type="InterPro" id="IPR001638">
    <property type="entry name" value="Solute-binding_3/MltF_N"/>
</dbReference>
<proteinExistence type="predicted"/>
<dbReference type="RefSeq" id="WP_182575727.1">
    <property type="nucleotide sequence ID" value="NZ_JACJHY010000037.1"/>
</dbReference>
<evidence type="ECO:0000256" key="1">
    <source>
        <dbReference type="ARBA" id="ARBA00022729"/>
    </source>
</evidence>
<accession>A0ABR6CF26</accession>
<comment type="caution">
    <text evidence="3">The sequence shown here is derived from an EMBL/GenBank/DDBJ whole genome shotgun (WGS) entry which is preliminary data.</text>
</comment>
<dbReference type="SUPFAM" id="SSF53850">
    <property type="entry name" value="Periplasmic binding protein-like II"/>
    <property type="match status" value="1"/>
</dbReference>
<dbReference type="Proteomes" id="UP000587524">
    <property type="component" value="Unassembled WGS sequence"/>
</dbReference>
<feature type="domain" description="Solute-binding protein family 3/N-terminal" evidence="2">
    <location>
        <begin position="61"/>
        <end position="296"/>
    </location>
</feature>
<dbReference type="Pfam" id="PF00497">
    <property type="entry name" value="SBP_bac_3"/>
    <property type="match status" value="1"/>
</dbReference>
<protein>
    <submittedName>
        <fullName evidence="3">Polar amino acid transport system substrate-binding protein</fullName>
    </submittedName>
</protein>
<reference evidence="3 4" key="1">
    <citation type="submission" date="2020-08" db="EMBL/GenBank/DDBJ databases">
        <title>Genomic Encyclopedia of Type Strains, Phase IV (KMG-IV): sequencing the most valuable type-strain genomes for metagenomic binning, comparative biology and taxonomic classification.</title>
        <authorList>
            <person name="Goeker M."/>
        </authorList>
    </citation>
    <scope>NUCLEOTIDE SEQUENCE [LARGE SCALE GENOMIC DNA]</scope>
    <source>
        <strain evidence="3 4">DSM 17455</strain>
    </source>
</reference>